<feature type="coiled-coil region" evidence="1">
    <location>
        <begin position="59"/>
        <end position="86"/>
    </location>
</feature>
<keyword evidence="1" id="KW-0175">Coiled coil</keyword>
<reference evidence="3" key="1">
    <citation type="submission" date="2017-12" db="EMBL/GenBank/DDBJ databases">
        <authorList>
            <consortium name="DOE Joint Genome Institute"/>
            <person name="Mondo S.J."/>
            <person name="Kjaerbolling I."/>
            <person name="Vesth T.C."/>
            <person name="Frisvad J.C."/>
            <person name="Nybo J.L."/>
            <person name="Theobald S."/>
            <person name="Kuo A."/>
            <person name="Bowyer P."/>
            <person name="Matsuda Y."/>
            <person name="Lyhne E.K."/>
            <person name="Kogle M.E."/>
            <person name="Clum A."/>
            <person name="Lipzen A."/>
            <person name="Salamov A."/>
            <person name="Ngan C.Y."/>
            <person name="Daum C."/>
            <person name="Chiniquy J."/>
            <person name="Barry K."/>
            <person name="LaButti K."/>
            <person name="Haridas S."/>
            <person name="Simmons B.A."/>
            <person name="Magnuson J.K."/>
            <person name="Mortensen U.H."/>
            <person name="Larsen T.O."/>
            <person name="Grigoriev I.V."/>
            <person name="Baker S.E."/>
            <person name="Andersen M.R."/>
            <person name="Nordberg H.P."/>
            <person name="Cantor M.N."/>
            <person name="Hua S.X."/>
        </authorList>
    </citation>
    <scope>NUCLEOTIDE SEQUENCE [LARGE SCALE GENOMIC DNA]</scope>
    <source>
        <strain evidence="3">IBT 19404</strain>
    </source>
</reference>
<keyword evidence="3" id="KW-1185">Reference proteome</keyword>
<dbReference type="OrthoDB" id="5428081at2759"/>
<dbReference type="Proteomes" id="UP000235023">
    <property type="component" value="Unassembled WGS sequence"/>
</dbReference>
<organism evidence="2 3">
    <name type="scientific">Aspergillus taichungensis</name>
    <dbReference type="NCBI Taxonomy" id="482145"/>
    <lineage>
        <taxon>Eukaryota</taxon>
        <taxon>Fungi</taxon>
        <taxon>Dikarya</taxon>
        <taxon>Ascomycota</taxon>
        <taxon>Pezizomycotina</taxon>
        <taxon>Eurotiomycetes</taxon>
        <taxon>Eurotiomycetidae</taxon>
        <taxon>Eurotiales</taxon>
        <taxon>Aspergillaceae</taxon>
        <taxon>Aspergillus</taxon>
        <taxon>Aspergillus subgen. Circumdati</taxon>
    </lineage>
</organism>
<evidence type="ECO:0000313" key="3">
    <source>
        <dbReference type="Proteomes" id="UP000235023"/>
    </source>
</evidence>
<evidence type="ECO:0000256" key="1">
    <source>
        <dbReference type="SAM" id="Coils"/>
    </source>
</evidence>
<gene>
    <name evidence="2" type="ORF">BDW42DRAFT_159257</name>
</gene>
<protein>
    <submittedName>
        <fullName evidence="2">Uncharacterized protein</fullName>
    </submittedName>
</protein>
<dbReference type="AlphaFoldDB" id="A0A2J5I7V8"/>
<sequence>MLSPQNFKRLVLTGAVTAITIAGSLYGAGIKTGQEAGQQIQKTREATLDERIATLQGIRENLSSKKHLVQKQLDDLDARVEDKKRKGLAGPKNGDP</sequence>
<evidence type="ECO:0000313" key="2">
    <source>
        <dbReference type="EMBL" id="PLN86094.1"/>
    </source>
</evidence>
<proteinExistence type="predicted"/>
<accession>A0A2J5I7V8</accession>
<name>A0A2J5I7V8_9EURO</name>
<dbReference type="EMBL" id="KZ559500">
    <property type="protein sequence ID" value="PLN86094.1"/>
    <property type="molecule type" value="Genomic_DNA"/>
</dbReference>